<dbReference type="InterPro" id="IPR013362">
    <property type="entry name" value="Pilus_4_PilV"/>
</dbReference>
<name>A0ABM9NLJ6_9GAMM</name>
<dbReference type="Proteomes" id="UP001497493">
    <property type="component" value="Chromosome"/>
</dbReference>
<keyword evidence="1" id="KW-1133">Transmembrane helix</keyword>
<keyword evidence="3" id="KW-1185">Reference proteome</keyword>
<dbReference type="NCBIfam" id="TIGR02523">
    <property type="entry name" value="type_IV_pilV"/>
    <property type="match status" value="1"/>
</dbReference>
<keyword evidence="1" id="KW-0812">Transmembrane</keyword>
<evidence type="ECO:0000313" key="2">
    <source>
        <dbReference type="EMBL" id="CAL1241509.1"/>
    </source>
</evidence>
<keyword evidence="1" id="KW-0472">Membrane</keyword>
<organism evidence="2 3">
    <name type="scientific">Candidatus Methylocalor cossyra</name>
    <dbReference type="NCBI Taxonomy" id="3108543"/>
    <lineage>
        <taxon>Bacteria</taxon>
        <taxon>Pseudomonadati</taxon>
        <taxon>Pseudomonadota</taxon>
        <taxon>Gammaproteobacteria</taxon>
        <taxon>Methylococcales</taxon>
        <taxon>Methylococcaceae</taxon>
        <taxon>Candidatus Methylocalor</taxon>
    </lineage>
</organism>
<dbReference type="Pfam" id="PF07963">
    <property type="entry name" value="N_methyl"/>
    <property type="match status" value="1"/>
</dbReference>
<dbReference type="NCBIfam" id="TIGR02532">
    <property type="entry name" value="IV_pilin_GFxxxE"/>
    <property type="match status" value="1"/>
</dbReference>
<evidence type="ECO:0000256" key="1">
    <source>
        <dbReference type="SAM" id="Phobius"/>
    </source>
</evidence>
<gene>
    <name evidence="2" type="ORF">MECH1_V1_2733</name>
</gene>
<accession>A0ABM9NLJ6</accession>
<dbReference type="EMBL" id="OZ026884">
    <property type="protein sequence ID" value="CAL1241509.1"/>
    <property type="molecule type" value="Genomic_DNA"/>
</dbReference>
<feature type="transmembrane region" description="Helical" evidence="1">
    <location>
        <begin position="12"/>
        <end position="32"/>
    </location>
</feature>
<dbReference type="InterPro" id="IPR045584">
    <property type="entry name" value="Pilin-like"/>
</dbReference>
<dbReference type="SUPFAM" id="SSF54523">
    <property type="entry name" value="Pili subunits"/>
    <property type="match status" value="1"/>
</dbReference>
<proteinExistence type="predicted"/>
<dbReference type="RefSeq" id="WP_348758018.1">
    <property type="nucleotide sequence ID" value="NZ_OZ026884.1"/>
</dbReference>
<protein>
    <submittedName>
        <fullName evidence="2">Type IV fimbrial biogenesis protein PilV</fullName>
    </submittedName>
</protein>
<evidence type="ECO:0000313" key="3">
    <source>
        <dbReference type="Proteomes" id="UP001497493"/>
    </source>
</evidence>
<sequence>MLKRRRHAGFTLLEVLVAMVVLAIGLLGLAGLQNSGLRSDLSAYHRSQATLLAYTILDAMRANRQTAVDGGYNYNYATPPAPLAPCSAPPNPDLVAWCAALAAQLPQGTGGVNVAGNGLATVVVQWDDSRGASAAQQFTVQSQL</sequence>
<reference evidence="2 3" key="1">
    <citation type="submission" date="2024-04" db="EMBL/GenBank/DDBJ databases">
        <authorList>
            <person name="Cremers G."/>
        </authorList>
    </citation>
    <scope>NUCLEOTIDE SEQUENCE [LARGE SCALE GENOMIC DNA]</scope>
    <source>
        <strain evidence="2">MeCH1-AG</strain>
    </source>
</reference>
<dbReference type="InterPro" id="IPR012902">
    <property type="entry name" value="N_methyl_site"/>
</dbReference>